<proteinExistence type="predicted"/>
<feature type="compositionally biased region" description="Basic residues" evidence="1">
    <location>
        <begin position="812"/>
        <end position="827"/>
    </location>
</feature>
<reference evidence="3 4" key="1">
    <citation type="submission" date="2024-07" db="EMBL/GenBank/DDBJ databases">
        <title>Section-level genome sequencing and comparative genomics of Aspergillus sections Usti and Cavernicolus.</title>
        <authorList>
            <consortium name="Lawrence Berkeley National Laboratory"/>
            <person name="Nybo J.L."/>
            <person name="Vesth T.C."/>
            <person name="Theobald S."/>
            <person name="Frisvad J.C."/>
            <person name="Larsen T.O."/>
            <person name="Kjaerboelling I."/>
            <person name="Rothschild-Mancinelli K."/>
            <person name="Lyhne E.K."/>
            <person name="Kogle M.E."/>
            <person name="Barry K."/>
            <person name="Clum A."/>
            <person name="Na H."/>
            <person name="Ledsgaard L."/>
            <person name="Lin J."/>
            <person name="Lipzen A."/>
            <person name="Kuo A."/>
            <person name="Riley R."/>
            <person name="Mondo S."/>
            <person name="Labutti K."/>
            <person name="Haridas S."/>
            <person name="Pangalinan J."/>
            <person name="Salamov A.A."/>
            <person name="Simmons B.A."/>
            <person name="Magnuson J.K."/>
            <person name="Chen J."/>
            <person name="Drula E."/>
            <person name="Henrissat B."/>
            <person name="Wiebenga A."/>
            <person name="Lubbers R.J."/>
            <person name="Gomes A.C."/>
            <person name="Makela M.R."/>
            <person name="Stajich J."/>
            <person name="Grigoriev I.V."/>
            <person name="Mortensen U.H."/>
            <person name="De Vries R.P."/>
            <person name="Baker S.E."/>
            <person name="Andersen M.R."/>
        </authorList>
    </citation>
    <scope>NUCLEOTIDE SEQUENCE [LARGE SCALE GENOMIC DNA]</scope>
    <source>
        <strain evidence="3 4">CBS 588.65</strain>
    </source>
</reference>
<evidence type="ECO:0000313" key="3">
    <source>
        <dbReference type="EMBL" id="KAL2807698.1"/>
    </source>
</evidence>
<dbReference type="EMBL" id="JBFXLT010000133">
    <property type="protein sequence ID" value="KAL2807698.1"/>
    <property type="molecule type" value="Genomic_DNA"/>
</dbReference>
<feature type="region of interest" description="Disordered" evidence="1">
    <location>
        <begin position="685"/>
        <end position="733"/>
    </location>
</feature>
<sequence>MAESLDVLGVIGTWIAAALAVIALAGILPIYLLYRQSKTDRYMALNSVHDPQNAYITPGYLLWPGERFFRTYRVPQLERPPNWAELTISRDCELFSQKDARSLTGWLNFANVLRAYGLNTPPKGKLVFLRQEALLPVHRGWLLLLGIIDRYAYKALRPDKGMFVSELEEMEISDFGQKAIFGLSGVFEHLSPSPESRDLEYGPGSVDQVVFRMHAPEHMVNIPRKLIDDDIPIQTLIALFLGYLIGTDGQYYALQLPDLPVTAYTTVLYQAAALDDAHKILTWQPTERDHLPPQQRRLAQELDIRLPPQIQEIKEIIAPDQAEFDRLLRNNRSSAQSYLLISEKGKGVWIPRSSLHLLMLAVLQLKMSRQSALSAMVGQPHNVLDHLFKPAGFLRALENAQKLIHYLQITDEERHALGDAILDLKNHVSRDTDRKRWSRTRMDFCVTLDNTLRRICNTSQLLLRVISILYMQDTEFRQHLRRTDTEYAAFPERHFIMDRSSKVVRAPATDENEGLGPDTFKDFYFDFTAVFPASDLATVWPLPMNTYPAALSYPEAMMACLQGHLRMVMWNMMLPAWPLAEFYEKFTTRSRMLPPGVPSSPPPAPLPPLQLVNEHFPSPLRDRELHLEYWDVDDPERSFGSLSSSNFSETDYSISPIFQGRPFQTSNHEPPHPTTHRRVIITHKSASPVSSTCETSSESEPSPVDGAKDAYVTASDRSDGTYRRSSNLEESEPSEEYMAQFCELLSNLLHLEEPARTKALQEMKKVAARSRANATRHRNRPRSSFADESIRSSKRNRQRSSSRDSDISVLLRRVRRETRQSRLHRAKSSSPYRKAFRHGHRPKSVEKDPGRYDVISAEGERMARQRRGAGYRDRLVEHPAEDGPGIELQGMQKPREKMRGRQWAININGGRYTDAPMRRHWRRR</sequence>
<evidence type="ECO:0000256" key="2">
    <source>
        <dbReference type="SAM" id="Phobius"/>
    </source>
</evidence>
<name>A0ABR4GWW8_9EURO</name>
<evidence type="ECO:0000256" key="1">
    <source>
        <dbReference type="SAM" id="MobiDB-lite"/>
    </source>
</evidence>
<feature type="region of interest" description="Disordered" evidence="1">
    <location>
        <begin position="760"/>
        <end position="849"/>
    </location>
</feature>
<gene>
    <name evidence="3" type="ORF">BJX63DRAFT_440045</name>
</gene>
<accession>A0ABR4GWW8</accession>
<keyword evidence="2" id="KW-0812">Transmembrane</keyword>
<evidence type="ECO:0000313" key="4">
    <source>
        <dbReference type="Proteomes" id="UP001610334"/>
    </source>
</evidence>
<feature type="transmembrane region" description="Helical" evidence="2">
    <location>
        <begin position="12"/>
        <end position="34"/>
    </location>
</feature>
<organism evidence="3 4">
    <name type="scientific">Aspergillus granulosus</name>
    <dbReference type="NCBI Taxonomy" id="176169"/>
    <lineage>
        <taxon>Eukaryota</taxon>
        <taxon>Fungi</taxon>
        <taxon>Dikarya</taxon>
        <taxon>Ascomycota</taxon>
        <taxon>Pezizomycotina</taxon>
        <taxon>Eurotiomycetes</taxon>
        <taxon>Eurotiomycetidae</taxon>
        <taxon>Eurotiales</taxon>
        <taxon>Aspergillaceae</taxon>
        <taxon>Aspergillus</taxon>
        <taxon>Aspergillus subgen. Nidulantes</taxon>
    </lineage>
</organism>
<feature type="region of interest" description="Disordered" evidence="1">
    <location>
        <begin position="877"/>
        <end position="900"/>
    </location>
</feature>
<feature type="compositionally biased region" description="Low complexity" evidence="1">
    <location>
        <begin position="685"/>
        <end position="704"/>
    </location>
</feature>
<protein>
    <submittedName>
        <fullName evidence="3">Uncharacterized protein</fullName>
    </submittedName>
</protein>
<keyword evidence="2" id="KW-0472">Membrane</keyword>
<keyword evidence="4" id="KW-1185">Reference proteome</keyword>
<dbReference type="Proteomes" id="UP001610334">
    <property type="component" value="Unassembled WGS sequence"/>
</dbReference>
<keyword evidence="2" id="KW-1133">Transmembrane helix</keyword>
<comment type="caution">
    <text evidence="3">The sequence shown here is derived from an EMBL/GenBank/DDBJ whole genome shotgun (WGS) entry which is preliminary data.</text>
</comment>